<evidence type="ECO:0000256" key="1">
    <source>
        <dbReference type="SAM" id="Phobius"/>
    </source>
</evidence>
<comment type="caution">
    <text evidence="2">The sequence shown here is derived from an EMBL/GenBank/DDBJ whole genome shotgun (WGS) entry which is preliminary data.</text>
</comment>
<keyword evidence="1" id="KW-1133">Transmembrane helix</keyword>
<dbReference type="RefSeq" id="WP_131412598.1">
    <property type="nucleotide sequence ID" value="NZ_SJTG01000005.1"/>
</dbReference>
<proteinExistence type="predicted"/>
<name>A0A4R0YR30_9GAMM</name>
<feature type="transmembrane region" description="Helical" evidence="1">
    <location>
        <begin position="30"/>
        <end position="50"/>
    </location>
</feature>
<dbReference type="EMBL" id="SJTG01000005">
    <property type="protein sequence ID" value="TCI07311.1"/>
    <property type="molecule type" value="Genomic_DNA"/>
</dbReference>
<keyword evidence="3" id="KW-1185">Reference proteome</keyword>
<organism evidence="2 3">
    <name type="scientific">Dyella soli</name>
    <dbReference type="NCBI Taxonomy" id="522319"/>
    <lineage>
        <taxon>Bacteria</taxon>
        <taxon>Pseudomonadati</taxon>
        <taxon>Pseudomonadota</taxon>
        <taxon>Gammaproteobacteria</taxon>
        <taxon>Lysobacterales</taxon>
        <taxon>Rhodanobacteraceae</taxon>
        <taxon>Dyella</taxon>
    </lineage>
</organism>
<sequence>MLLYALVFAISLLVGAGVFGKEDLSHANIDWYFVAISFAGFFVFPSAAMWQARTSRLTPVLSPSFFRGFRGGWWSDPLQWLRISSLSIGAAFIGALITSKGANGQSEMAIYWKGSLALGYLLGEVLARKVFRKDIVNWS</sequence>
<dbReference type="Proteomes" id="UP000291822">
    <property type="component" value="Unassembled WGS sequence"/>
</dbReference>
<dbReference type="AlphaFoldDB" id="A0A4R0YR30"/>
<gene>
    <name evidence="2" type="ORF">EZM97_32475</name>
</gene>
<accession>A0A4R0YR30</accession>
<reference evidence="2 3" key="1">
    <citation type="submission" date="2019-02" db="EMBL/GenBank/DDBJ databases">
        <title>Dyella amyloliquefaciens sp. nov., isolated from forest soil.</title>
        <authorList>
            <person name="Gao Z.-H."/>
            <person name="Qiu L.-H."/>
        </authorList>
    </citation>
    <scope>NUCLEOTIDE SEQUENCE [LARGE SCALE GENOMIC DNA]</scope>
    <source>
        <strain evidence="2 3">KACC 12747</strain>
    </source>
</reference>
<evidence type="ECO:0000313" key="2">
    <source>
        <dbReference type="EMBL" id="TCI07311.1"/>
    </source>
</evidence>
<protein>
    <submittedName>
        <fullName evidence="2">Uncharacterized protein</fullName>
    </submittedName>
</protein>
<keyword evidence="1" id="KW-0812">Transmembrane</keyword>
<keyword evidence="1" id="KW-0472">Membrane</keyword>
<evidence type="ECO:0000313" key="3">
    <source>
        <dbReference type="Proteomes" id="UP000291822"/>
    </source>
</evidence>